<evidence type="ECO:0000313" key="1">
    <source>
        <dbReference type="EMBL" id="WVO24494.1"/>
    </source>
</evidence>
<evidence type="ECO:0000313" key="2">
    <source>
        <dbReference type="Proteomes" id="UP001432216"/>
    </source>
</evidence>
<gene>
    <name evidence="1" type="ORF">IAS62_005862</name>
</gene>
<dbReference type="PANTHER" id="PTHR34815">
    <property type="entry name" value="LYSINE ACETYLTRANSFERASE"/>
    <property type="match status" value="1"/>
</dbReference>
<keyword evidence="2" id="KW-1185">Reference proteome</keyword>
<accession>A0ABZ2B310</accession>
<protein>
    <recommendedName>
        <fullName evidence="3">N-acetyltransferase domain-containing protein</fullName>
    </recommendedName>
</protein>
<name>A0ABZ2B310_9TREE</name>
<dbReference type="InterPro" id="IPR016181">
    <property type="entry name" value="Acyl_CoA_acyltransferase"/>
</dbReference>
<dbReference type="Gene3D" id="3.40.630.30">
    <property type="match status" value="1"/>
</dbReference>
<dbReference type="PANTHER" id="PTHR34815:SF2">
    <property type="entry name" value="N-ACETYLTRANSFERASE DOMAIN-CONTAINING PROTEIN"/>
    <property type="match status" value="1"/>
</dbReference>
<dbReference type="RefSeq" id="XP_064723733.1">
    <property type="nucleotide sequence ID" value="XM_064867661.1"/>
</dbReference>
<dbReference type="GeneID" id="89992631"/>
<sequence>MAIVRTQNPPPSKPRMDPKDYTIRKAHEDQAMKHVEACHEVVSWRHGNTFEEFCHIGEREEAEAGWAQNYGDICWVIVRRDDYDGEIYSSLETHRSKCFIKGKGQEDVKAGWYYDITAVVTPIKYQGQGYGTHLVRLLHYILTSPASPFTSPQILPPFPYAAWGDPPPPIPSELIRYIPRANGSILWSDVPIKFYGHCTMGLDGRGFQSRKEWNNRLVWKLLSVPETSLEETEEWEPIWQEDLESSIYDILSTSHRQKLESTDTSNRAAFIQDPASPGTLTMVPVWGSFSRQPAWRTKPIPFGFRLRSEKGKKHGEVIVMISLYNPWVSNKLAITFLHNVTPVLLPAMLRMLDKAIKDAGAPWIEGEIWGLDPQSSVVKAWVAEEDREVNVDIRQGLKNHVLGVRWYDDEEVEIGDTQMWSWV</sequence>
<dbReference type="InterPro" id="IPR053013">
    <property type="entry name" value="LAT"/>
</dbReference>
<dbReference type="SUPFAM" id="SSF55729">
    <property type="entry name" value="Acyl-CoA N-acyltransferases (Nat)"/>
    <property type="match status" value="1"/>
</dbReference>
<reference evidence="1 2" key="1">
    <citation type="submission" date="2024-01" db="EMBL/GenBank/DDBJ databases">
        <title>Comparative genomics of Cryptococcus and Kwoniella reveals pathogenesis evolution and contrasting modes of karyotype evolution via chromosome fusion or intercentromeric recombination.</title>
        <authorList>
            <person name="Coelho M.A."/>
            <person name="David-Palma M."/>
            <person name="Shea T."/>
            <person name="Bowers K."/>
            <person name="McGinley-Smith S."/>
            <person name="Mohammad A.W."/>
            <person name="Gnirke A."/>
            <person name="Yurkov A.M."/>
            <person name="Nowrousian M."/>
            <person name="Sun S."/>
            <person name="Cuomo C.A."/>
            <person name="Heitman J."/>
        </authorList>
    </citation>
    <scope>NUCLEOTIDE SEQUENCE [LARGE SCALE GENOMIC DNA]</scope>
    <source>
        <strain evidence="1 2">7685027</strain>
    </source>
</reference>
<evidence type="ECO:0008006" key="3">
    <source>
        <dbReference type="Google" id="ProtNLM"/>
    </source>
</evidence>
<dbReference type="Proteomes" id="UP001432216">
    <property type="component" value="Chromosome 11"/>
</dbReference>
<proteinExistence type="predicted"/>
<organism evidence="1 2">
    <name type="scientific">Cryptococcus decagattii</name>
    <dbReference type="NCBI Taxonomy" id="1859122"/>
    <lineage>
        <taxon>Eukaryota</taxon>
        <taxon>Fungi</taxon>
        <taxon>Dikarya</taxon>
        <taxon>Basidiomycota</taxon>
        <taxon>Agaricomycotina</taxon>
        <taxon>Tremellomycetes</taxon>
        <taxon>Tremellales</taxon>
        <taxon>Cryptococcaceae</taxon>
        <taxon>Cryptococcus</taxon>
        <taxon>Cryptococcus gattii species complex</taxon>
    </lineage>
</organism>
<dbReference type="EMBL" id="CP143816">
    <property type="protein sequence ID" value="WVO24494.1"/>
    <property type="molecule type" value="Genomic_DNA"/>
</dbReference>